<name>A0A1G1YC11_9BACT</name>
<evidence type="ECO:0000256" key="5">
    <source>
        <dbReference type="ARBA" id="ARBA00022989"/>
    </source>
</evidence>
<feature type="transmembrane region" description="Helical" evidence="7">
    <location>
        <begin position="15"/>
        <end position="34"/>
    </location>
</feature>
<evidence type="ECO:0000313" key="10">
    <source>
        <dbReference type="Proteomes" id="UP000178501"/>
    </source>
</evidence>
<evidence type="ECO:0000256" key="4">
    <source>
        <dbReference type="ARBA" id="ARBA00022692"/>
    </source>
</evidence>
<dbReference type="Pfam" id="PF13727">
    <property type="entry name" value="CoA_binding_3"/>
    <property type="match status" value="1"/>
</dbReference>
<keyword evidence="6 7" id="KW-0472">Membrane</keyword>
<evidence type="ECO:0000259" key="8">
    <source>
        <dbReference type="Pfam" id="PF02397"/>
    </source>
</evidence>
<gene>
    <name evidence="9" type="ORF">A3J65_03515</name>
</gene>
<evidence type="ECO:0000256" key="2">
    <source>
        <dbReference type="ARBA" id="ARBA00006464"/>
    </source>
</evidence>
<organism evidence="9 10">
    <name type="scientific">Candidatus Buchananbacteria bacterium RIFCSPHIGHO2_02_FULL_45_11b</name>
    <dbReference type="NCBI Taxonomy" id="1797541"/>
    <lineage>
        <taxon>Bacteria</taxon>
        <taxon>Candidatus Buchananiibacteriota</taxon>
    </lineage>
</organism>
<comment type="caution">
    <text evidence="9">The sequence shown here is derived from an EMBL/GenBank/DDBJ whole genome shotgun (WGS) entry which is preliminary data.</text>
</comment>
<sequence length="467" mass="53697">MKRSELILTAVKPPLDYLALIFAALAAYFVRYLPAVQSIRPVVFNLPWPQYSSLVLLFAALWIMIFALAGLYAVRGLKNPREEIARVFVACSAGLALVLAVMVFSRYLFDSRFIILSVWGLAIIFVSAERLILQLVQRLAYKAGFGVHRLAIIGHSDVADILSREFKNHPTLGYRVVFQLPVFDGGAQAELKRLAEADAIDEIIQIRPNLNAQQTMDLINFAEEYHLDFKYAADLLGIQLTNLEVTTYAGLPIVEVKRTRLDGWGRIYKRIFDLIFSVIFIIIFSPAMLIIALAVKLNSAGPILFRYQRIGQQGKPFLYFKFRSMIKDAHRYRFDPEFLARQENLRQGSPMLKFKNDPRITRVGRFIRRFSLDELPEFFLVFTGKMSLVGPRPHEIQEVEKYQRHHKKVLTIKSGITGLAQVSGRSDLDFEAEVRLDTYYIENWSLGLDWQIIFKTPWAIIKRRQTE</sequence>
<keyword evidence="5 7" id="KW-1133">Transmembrane helix</keyword>
<dbReference type="EMBL" id="MHIK01000071">
    <property type="protein sequence ID" value="OGY49829.1"/>
    <property type="molecule type" value="Genomic_DNA"/>
</dbReference>
<protein>
    <recommendedName>
        <fullName evidence="8">Bacterial sugar transferase domain-containing protein</fullName>
    </recommendedName>
</protein>
<feature type="transmembrane region" description="Helical" evidence="7">
    <location>
        <begin position="54"/>
        <end position="74"/>
    </location>
</feature>
<dbReference type="NCBIfam" id="TIGR03025">
    <property type="entry name" value="EPS_sugtrans"/>
    <property type="match status" value="1"/>
</dbReference>
<evidence type="ECO:0000313" key="9">
    <source>
        <dbReference type="EMBL" id="OGY49829.1"/>
    </source>
</evidence>
<evidence type="ECO:0000256" key="3">
    <source>
        <dbReference type="ARBA" id="ARBA00022679"/>
    </source>
</evidence>
<comment type="subcellular location">
    <subcellularLocation>
        <location evidence="1">Membrane</location>
        <topology evidence="1">Multi-pass membrane protein</topology>
    </subcellularLocation>
</comment>
<evidence type="ECO:0000256" key="6">
    <source>
        <dbReference type="ARBA" id="ARBA00023136"/>
    </source>
</evidence>
<keyword evidence="3" id="KW-0808">Transferase</keyword>
<accession>A0A1G1YC11</accession>
<keyword evidence="4 7" id="KW-0812">Transmembrane</keyword>
<evidence type="ECO:0000256" key="1">
    <source>
        <dbReference type="ARBA" id="ARBA00004141"/>
    </source>
</evidence>
<comment type="similarity">
    <text evidence="2">Belongs to the bacterial sugar transferase family.</text>
</comment>
<evidence type="ECO:0000256" key="7">
    <source>
        <dbReference type="SAM" id="Phobius"/>
    </source>
</evidence>
<dbReference type="Proteomes" id="UP000178501">
    <property type="component" value="Unassembled WGS sequence"/>
</dbReference>
<dbReference type="InterPro" id="IPR003362">
    <property type="entry name" value="Bact_transf"/>
</dbReference>
<dbReference type="GO" id="GO:0016020">
    <property type="term" value="C:membrane"/>
    <property type="evidence" value="ECO:0007669"/>
    <property type="project" value="UniProtKB-SubCell"/>
</dbReference>
<dbReference type="Pfam" id="PF02397">
    <property type="entry name" value="Bac_transf"/>
    <property type="match status" value="1"/>
</dbReference>
<dbReference type="InterPro" id="IPR017475">
    <property type="entry name" value="EPS_sugar_tfrase"/>
</dbReference>
<proteinExistence type="inferred from homology"/>
<dbReference type="AlphaFoldDB" id="A0A1G1YC11"/>
<feature type="transmembrane region" description="Helical" evidence="7">
    <location>
        <begin position="86"/>
        <end position="107"/>
    </location>
</feature>
<feature type="transmembrane region" description="Helical" evidence="7">
    <location>
        <begin position="113"/>
        <end position="133"/>
    </location>
</feature>
<reference evidence="9 10" key="1">
    <citation type="journal article" date="2016" name="Nat. Commun.">
        <title>Thousands of microbial genomes shed light on interconnected biogeochemical processes in an aquifer system.</title>
        <authorList>
            <person name="Anantharaman K."/>
            <person name="Brown C.T."/>
            <person name="Hug L.A."/>
            <person name="Sharon I."/>
            <person name="Castelle C.J."/>
            <person name="Probst A.J."/>
            <person name="Thomas B.C."/>
            <person name="Singh A."/>
            <person name="Wilkins M.J."/>
            <person name="Karaoz U."/>
            <person name="Brodie E.L."/>
            <person name="Williams K.H."/>
            <person name="Hubbard S.S."/>
            <person name="Banfield J.F."/>
        </authorList>
    </citation>
    <scope>NUCLEOTIDE SEQUENCE [LARGE SCALE GENOMIC DNA]</scope>
</reference>
<feature type="transmembrane region" description="Helical" evidence="7">
    <location>
        <begin position="274"/>
        <end position="295"/>
    </location>
</feature>
<feature type="domain" description="Bacterial sugar transferase" evidence="8">
    <location>
        <begin position="269"/>
        <end position="461"/>
    </location>
</feature>
<dbReference type="GO" id="GO:0016780">
    <property type="term" value="F:phosphotransferase activity, for other substituted phosphate groups"/>
    <property type="evidence" value="ECO:0007669"/>
    <property type="project" value="TreeGrafter"/>
</dbReference>
<dbReference type="PANTHER" id="PTHR30576:SF0">
    <property type="entry name" value="UNDECAPRENYL-PHOSPHATE N-ACETYLGALACTOSAMINYL 1-PHOSPHATE TRANSFERASE-RELATED"/>
    <property type="match status" value="1"/>
</dbReference>
<dbReference type="PANTHER" id="PTHR30576">
    <property type="entry name" value="COLANIC BIOSYNTHESIS UDP-GLUCOSE LIPID CARRIER TRANSFERASE"/>
    <property type="match status" value="1"/>
</dbReference>